<keyword evidence="2" id="KW-0349">Heme</keyword>
<protein>
    <submittedName>
        <fullName evidence="6">Precorrin-3B synthase</fullName>
        <ecNumber evidence="6">1.14.13.83</ecNumber>
    </submittedName>
</protein>
<feature type="domain" description="Nitrite/Sulfite reductase ferredoxin-like" evidence="5">
    <location>
        <begin position="42"/>
        <end position="87"/>
    </location>
</feature>
<dbReference type="PANTHER" id="PTHR32439:SF9">
    <property type="entry name" value="BLR3264 PROTEIN"/>
    <property type="match status" value="1"/>
</dbReference>
<dbReference type="PANTHER" id="PTHR32439">
    <property type="entry name" value="FERREDOXIN--NITRITE REDUCTASE, CHLOROPLASTIC"/>
    <property type="match status" value="1"/>
</dbReference>
<proteinExistence type="predicted"/>
<keyword evidence="7" id="KW-1185">Reference proteome</keyword>
<dbReference type="SUPFAM" id="SSF55124">
    <property type="entry name" value="Nitrite/Sulfite reductase N-terminal domain-like"/>
    <property type="match status" value="2"/>
</dbReference>
<dbReference type="InterPro" id="IPR005117">
    <property type="entry name" value="NiRdtase/SiRdtase_haem-b_fer"/>
</dbReference>
<reference evidence="6 7" key="1">
    <citation type="submission" date="2021-03" db="EMBL/GenBank/DDBJ databases">
        <title>Sequencing the genomes of 1000 actinobacteria strains.</title>
        <authorList>
            <person name="Klenk H.-P."/>
        </authorList>
    </citation>
    <scope>NUCLEOTIDE SEQUENCE [LARGE SCALE GENOMIC DNA]</scope>
    <source>
        <strain evidence="6 7">DSM 41480</strain>
    </source>
</reference>
<feature type="region of interest" description="Disordered" evidence="4">
    <location>
        <begin position="1"/>
        <end position="24"/>
    </location>
</feature>
<keyword evidence="2" id="KW-0408">Iron</keyword>
<accession>A0ABS4YC55</accession>
<evidence type="ECO:0000313" key="6">
    <source>
        <dbReference type="EMBL" id="MBP2406296.1"/>
    </source>
</evidence>
<dbReference type="InterPro" id="IPR036136">
    <property type="entry name" value="Nit/Sulf_reduc_fer-like_dom_sf"/>
</dbReference>
<sequence>MPVTPPSPSERDKPAAGGRTVRAGGDACPGALRLHTADDGALARVRLPAGLLTARQAMALALVAEELGDGNLDITSRGNVQLRGLSDGCGGELAGRLRAAGLLPSDRYDRVRNVAASPLCGLDGAVEPSPAGATDVQAWARALDALLCTPASDAPDPSDGLDLSGLSGRFLFGLDDGRGDIVALGPDVTLIASGAGQATVCFAATGPGLRIAACDAPRAAVLAAREFLAAAARGGAKAWRVRDLAPEHRPRVEALGDRLTAAGIDCVPLPRPRLPHGPPVGPGLVTGGDGRCALSVTAPLGRLTAAQWRLVATTADRDGTGELRVTPWRGIVVPGLPAGTARSRLTALADAGLVTSTTSPWHRAGACAGRPGCAKSLADVRADAAACLAGLPPAGLPVYWSGCERRCGHPGGTWVDVLATGDGYRIAVRDGETETKTETARAGGLADAVAAARTSAD</sequence>
<dbReference type="Proteomes" id="UP001519291">
    <property type="component" value="Unassembled WGS sequence"/>
</dbReference>
<keyword evidence="1" id="KW-0004">4Fe-4S</keyword>
<keyword evidence="3 6" id="KW-0560">Oxidoreductase</keyword>
<comment type="caution">
    <text evidence="6">The sequence shown here is derived from an EMBL/GenBank/DDBJ whole genome shotgun (WGS) entry which is preliminary data.</text>
</comment>
<name>A0ABS4YC55_9ACTN</name>
<dbReference type="Pfam" id="PF03460">
    <property type="entry name" value="NIR_SIR_ferr"/>
    <property type="match status" value="2"/>
</dbReference>
<evidence type="ECO:0000256" key="4">
    <source>
        <dbReference type="SAM" id="MobiDB-lite"/>
    </source>
</evidence>
<feature type="domain" description="Nitrite/Sulfite reductase ferredoxin-like" evidence="5">
    <location>
        <begin position="288"/>
        <end position="339"/>
    </location>
</feature>
<organism evidence="6 7">
    <name type="scientific">Streptomyces syringium</name>
    <dbReference type="NCBI Taxonomy" id="76729"/>
    <lineage>
        <taxon>Bacteria</taxon>
        <taxon>Bacillati</taxon>
        <taxon>Actinomycetota</taxon>
        <taxon>Actinomycetes</taxon>
        <taxon>Kitasatosporales</taxon>
        <taxon>Streptomycetaceae</taxon>
        <taxon>Streptomyces</taxon>
    </lineage>
</organism>
<keyword evidence="2" id="KW-0479">Metal-binding</keyword>
<gene>
    <name evidence="6" type="ORF">JO379_005765</name>
</gene>
<evidence type="ECO:0000256" key="2">
    <source>
        <dbReference type="ARBA" id="ARBA00022617"/>
    </source>
</evidence>
<evidence type="ECO:0000256" key="3">
    <source>
        <dbReference type="ARBA" id="ARBA00023002"/>
    </source>
</evidence>
<evidence type="ECO:0000313" key="7">
    <source>
        <dbReference type="Proteomes" id="UP001519291"/>
    </source>
</evidence>
<keyword evidence="1" id="KW-0411">Iron-sulfur</keyword>
<dbReference type="EMBL" id="JAGIOH010000001">
    <property type="protein sequence ID" value="MBP2406296.1"/>
    <property type="molecule type" value="Genomic_DNA"/>
</dbReference>
<dbReference type="InterPro" id="IPR051329">
    <property type="entry name" value="NIR_SIR_4Fe-4S"/>
</dbReference>
<evidence type="ECO:0000256" key="1">
    <source>
        <dbReference type="ARBA" id="ARBA00022485"/>
    </source>
</evidence>
<dbReference type="GO" id="GO:0043818">
    <property type="term" value="F:precorrin-3B synthase activity"/>
    <property type="evidence" value="ECO:0007669"/>
    <property type="project" value="UniProtKB-EC"/>
</dbReference>
<evidence type="ECO:0000259" key="5">
    <source>
        <dbReference type="Pfam" id="PF03460"/>
    </source>
</evidence>
<dbReference type="Gene3D" id="3.90.480.20">
    <property type="match status" value="2"/>
</dbReference>
<dbReference type="EC" id="1.14.13.83" evidence="6"/>